<dbReference type="Gene3D" id="2.40.10.10">
    <property type="entry name" value="Trypsin-like serine proteases"/>
    <property type="match status" value="2"/>
</dbReference>
<sequence>MTRVDTSEFLTVAQAADHAVSTEKSAASRVSAENYWTPQRMRGAVEADTPADAKASRKAAIDAAAKPARLARPQKATTSKKAPGIRIATSIVQGKVFFHNPTNGGDYACSAAAVNNPTKNMVFTAGHCVHGGAGGTWATNWVFVPAYYNGSRPYGTWSAKTLTSFNGWINSSDLNYDIGVVNVWDNGSSKLVDTVGGMGLGYTYGYVNTVTVWGYPAAFGYDGEVPYVCQNIGTWQDGSRVQNGCTMVEGASGGPWLRDYNETTGLGTEIAVTSTRTDRPAYIDSPYFDNKIQTIYNNTANGRAPHRIRPGPRTRGPGLQHRERTSCVRSPQPSSPRRRSWEPASSRPSPPPPGARTPEIHPPPTPRGPTARSRRTPRTGTGAGARRTARAHAHRPGRDRRAAIVAVGA</sequence>
<dbReference type="InterPro" id="IPR009003">
    <property type="entry name" value="Peptidase_S1_PA"/>
</dbReference>
<keyword evidence="4" id="KW-1185">Reference proteome</keyword>
<evidence type="ECO:0000313" key="3">
    <source>
        <dbReference type="EMBL" id="MCQ8832672.1"/>
    </source>
</evidence>
<keyword evidence="1" id="KW-0732">Signal</keyword>
<feature type="compositionally biased region" description="Pro residues" evidence="2">
    <location>
        <begin position="348"/>
        <end position="367"/>
    </location>
</feature>
<dbReference type="InterPro" id="IPR043504">
    <property type="entry name" value="Peptidase_S1_PA_chymotrypsin"/>
</dbReference>
<accession>A0A9X2LZR3</accession>
<dbReference type="RefSeq" id="WP_257633408.1">
    <property type="nucleotide sequence ID" value="NZ_JANIIC010000035.1"/>
</dbReference>
<name>A0A9X2LZR3_STRMQ</name>
<comment type="caution">
    <text evidence="3">The sequence shown here is derived from an EMBL/GenBank/DDBJ whole genome shotgun (WGS) entry which is preliminary data.</text>
</comment>
<evidence type="ECO:0000313" key="4">
    <source>
        <dbReference type="Proteomes" id="UP001142400"/>
    </source>
</evidence>
<feature type="region of interest" description="Disordered" evidence="2">
    <location>
        <begin position="296"/>
        <end position="409"/>
    </location>
</feature>
<gene>
    <name evidence="3" type="ORF">NQU54_27330</name>
</gene>
<dbReference type="PANTHER" id="PTHR15462:SF19">
    <property type="entry name" value="PEPTIDASE S1 DOMAIN-CONTAINING PROTEIN"/>
    <property type="match status" value="1"/>
</dbReference>
<dbReference type="Proteomes" id="UP001142400">
    <property type="component" value="Unassembled WGS sequence"/>
</dbReference>
<dbReference type="SUPFAM" id="SSF50494">
    <property type="entry name" value="Trypsin-like serine proteases"/>
    <property type="match status" value="1"/>
</dbReference>
<dbReference type="AlphaFoldDB" id="A0A9X2LZR3"/>
<evidence type="ECO:0000256" key="2">
    <source>
        <dbReference type="SAM" id="MobiDB-lite"/>
    </source>
</evidence>
<reference evidence="3" key="1">
    <citation type="submission" date="2022-06" db="EMBL/GenBank/DDBJ databases">
        <title>WGS of actinobacteria.</title>
        <authorList>
            <person name="Thawai C."/>
        </authorList>
    </citation>
    <scope>NUCLEOTIDE SEQUENCE</scope>
    <source>
        <strain evidence="3">DSM 42010</strain>
    </source>
</reference>
<protein>
    <submittedName>
        <fullName evidence="3">Uncharacterized protein</fullName>
    </submittedName>
</protein>
<organism evidence="3 4">
    <name type="scientific">Streptomyces malaysiensis subsp. samsunensis</name>
    <dbReference type="NCBI Taxonomy" id="459658"/>
    <lineage>
        <taxon>Bacteria</taxon>
        <taxon>Bacillati</taxon>
        <taxon>Actinomycetota</taxon>
        <taxon>Actinomycetes</taxon>
        <taxon>Kitasatosporales</taxon>
        <taxon>Streptomycetaceae</taxon>
        <taxon>Streptomyces</taxon>
        <taxon>Streptomyces violaceusniger group</taxon>
    </lineage>
</organism>
<feature type="compositionally biased region" description="Basic residues" evidence="2">
    <location>
        <begin position="387"/>
        <end position="398"/>
    </location>
</feature>
<dbReference type="EMBL" id="JANIIC010000035">
    <property type="protein sequence ID" value="MCQ8832672.1"/>
    <property type="molecule type" value="Genomic_DNA"/>
</dbReference>
<dbReference type="PANTHER" id="PTHR15462">
    <property type="entry name" value="SERINE PROTEASE"/>
    <property type="match status" value="1"/>
</dbReference>
<proteinExistence type="predicted"/>
<dbReference type="InterPro" id="IPR050966">
    <property type="entry name" value="Glutamyl_endopeptidase"/>
</dbReference>
<evidence type="ECO:0000256" key="1">
    <source>
        <dbReference type="ARBA" id="ARBA00022729"/>
    </source>
</evidence>